<evidence type="ECO:0000259" key="6">
    <source>
        <dbReference type="PROSITE" id="PS51123"/>
    </source>
</evidence>
<dbReference type="Proteomes" id="UP000265955">
    <property type="component" value="Unassembled WGS sequence"/>
</dbReference>
<evidence type="ECO:0000256" key="4">
    <source>
        <dbReference type="PROSITE-ProRule" id="PRU00473"/>
    </source>
</evidence>
<dbReference type="PRINTS" id="PR01021">
    <property type="entry name" value="OMPADOMAIN"/>
</dbReference>
<dbReference type="PRINTS" id="PR01023">
    <property type="entry name" value="NAFLGMOTY"/>
</dbReference>
<comment type="subcellular location">
    <subcellularLocation>
        <location evidence="1">Cell outer membrane</location>
    </subcellularLocation>
</comment>
<dbReference type="OrthoDB" id="9782229at2"/>
<dbReference type="PANTHER" id="PTHR30329:SF21">
    <property type="entry name" value="LIPOPROTEIN YIAD-RELATED"/>
    <property type="match status" value="1"/>
</dbReference>
<keyword evidence="3" id="KW-0998">Cell outer membrane</keyword>
<evidence type="ECO:0000256" key="5">
    <source>
        <dbReference type="SAM" id="SignalP"/>
    </source>
</evidence>
<dbReference type="AlphaFoldDB" id="A0A3A3G361"/>
<dbReference type="RefSeq" id="WP_119770993.1">
    <property type="nucleotide sequence ID" value="NZ_QYUO01000002.1"/>
</dbReference>
<dbReference type="PANTHER" id="PTHR30329">
    <property type="entry name" value="STATOR ELEMENT OF FLAGELLAR MOTOR COMPLEX"/>
    <property type="match status" value="1"/>
</dbReference>
<feature type="signal peptide" evidence="5">
    <location>
        <begin position="1"/>
        <end position="22"/>
    </location>
</feature>
<dbReference type="InterPro" id="IPR036737">
    <property type="entry name" value="OmpA-like_sf"/>
</dbReference>
<organism evidence="7 8">
    <name type="scientific">Noviherbaspirillum saxi</name>
    <dbReference type="NCBI Taxonomy" id="2320863"/>
    <lineage>
        <taxon>Bacteria</taxon>
        <taxon>Pseudomonadati</taxon>
        <taxon>Pseudomonadota</taxon>
        <taxon>Betaproteobacteria</taxon>
        <taxon>Burkholderiales</taxon>
        <taxon>Oxalobacteraceae</taxon>
        <taxon>Noviherbaspirillum</taxon>
    </lineage>
</organism>
<evidence type="ECO:0000313" key="7">
    <source>
        <dbReference type="EMBL" id="RJF95846.1"/>
    </source>
</evidence>
<keyword evidence="8" id="KW-1185">Reference proteome</keyword>
<reference evidence="8" key="1">
    <citation type="submission" date="2018-09" db="EMBL/GenBank/DDBJ databases">
        <authorList>
            <person name="Zhu H."/>
        </authorList>
    </citation>
    <scope>NUCLEOTIDE SEQUENCE [LARGE SCALE GENOMIC DNA]</scope>
    <source>
        <strain evidence="8">K1R23-30</strain>
    </source>
</reference>
<feature type="chain" id="PRO_5017310958" evidence="5">
    <location>
        <begin position="23"/>
        <end position="270"/>
    </location>
</feature>
<dbReference type="EMBL" id="QYUO01000002">
    <property type="protein sequence ID" value="RJF95846.1"/>
    <property type="molecule type" value="Genomic_DNA"/>
</dbReference>
<dbReference type="InterPro" id="IPR050330">
    <property type="entry name" value="Bact_OuterMem_StrucFunc"/>
</dbReference>
<sequence length="270" mass="28554">MNHPIHIVFRLAASLLFTTAAAPVAGQSNSGASMFAPDQSITKVVVSGAVPDEASKSAILTKLHQVYGTTNVIDQIDVGGVVAPPNWSANVSGVLTPQIRSIRKGQLAINGTNIALAGEVSDERTRQSIATNFASILPNTYIVKDGLRVSVASQTLIDKVLANRVIEFEHASALLANSGKEILDELAEALKTVAAKRIDVIGHTDSIGLPARNLALSRARADSVKIYLVAKGLPAASIHVSGLGADQPLMSNATEEGRRRNRRIEFRIGQ</sequence>
<dbReference type="CDD" id="cd07185">
    <property type="entry name" value="OmpA_C-like"/>
    <property type="match status" value="1"/>
</dbReference>
<dbReference type="PROSITE" id="PS51123">
    <property type="entry name" value="OMPA_2"/>
    <property type="match status" value="1"/>
</dbReference>
<dbReference type="GO" id="GO:0009279">
    <property type="term" value="C:cell outer membrane"/>
    <property type="evidence" value="ECO:0007669"/>
    <property type="project" value="UniProtKB-SubCell"/>
</dbReference>
<accession>A0A3A3G361</accession>
<keyword evidence="5" id="KW-0732">Signal</keyword>
<name>A0A3A3G361_9BURK</name>
<evidence type="ECO:0000313" key="8">
    <source>
        <dbReference type="Proteomes" id="UP000265955"/>
    </source>
</evidence>
<dbReference type="InterPro" id="IPR006665">
    <property type="entry name" value="OmpA-like"/>
</dbReference>
<evidence type="ECO:0000256" key="1">
    <source>
        <dbReference type="ARBA" id="ARBA00004442"/>
    </source>
</evidence>
<protein>
    <submittedName>
        <fullName evidence="7">OmpA family protein</fullName>
    </submittedName>
</protein>
<gene>
    <name evidence="7" type="ORF">D3871_20990</name>
</gene>
<proteinExistence type="predicted"/>
<comment type="caution">
    <text evidence="7">The sequence shown here is derived from an EMBL/GenBank/DDBJ whole genome shotgun (WGS) entry which is preliminary data.</text>
</comment>
<dbReference type="Gene3D" id="3.30.1330.60">
    <property type="entry name" value="OmpA-like domain"/>
    <property type="match status" value="1"/>
</dbReference>
<dbReference type="InterPro" id="IPR006664">
    <property type="entry name" value="OMP_bac"/>
</dbReference>
<keyword evidence="2 4" id="KW-0472">Membrane</keyword>
<dbReference type="SUPFAM" id="SSF103088">
    <property type="entry name" value="OmpA-like"/>
    <property type="match status" value="1"/>
</dbReference>
<evidence type="ECO:0000256" key="2">
    <source>
        <dbReference type="ARBA" id="ARBA00023136"/>
    </source>
</evidence>
<evidence type="ECO:0000256" key="3">
    <source>
        <dbReference type="ARBA" id="ARBA00023237"/>
    </source>
</evidence>
<feature type="domain" description="OmpA-like" evidence="6">
    <location>
        <begin position="154"/>
        <end position="270"/>
    </location>
</feature>
<dbReference type="Gene3D" id="3.40.1520.20">
    <property type="match status" value="1"/>
</dbReference>
<dbReference type="Pfam" id="PF00691">
    <property type="entry name" value="OmpA"/>
    <property type="match status" value="1"/>
</dbReference>